<gene>
    <name evidence="1" type="ORF">NPIL_704411</name>
</gene>
<dbReference type="EMBL" id="BMAW01105645">
    <property type="protein sequence ID" value="GFT20181.1"/>
    <property type="molecule type" value="Genomic_DNA"/>
</dbReference>
<name>A0A8X6NKH6_NEPPI</name>
<protein>
    <submittedName>
        <fullName evidence="1">Uncharacterized protein</fullName>
    </submittedName>
</protein>
<reference evidence="1" key="1">
    <citation type="submission" date="2020-08" db="EMBL/GenBank/DDBJ databases">
        <title>Multicomponent nature underlies the extraordinary mechanical properties of spider dragline silk.</title>
        <authorList>
            <person name="Kono N."/>
            <person name="Nakamura H."/>
            <person name="Mori M."/>
            <person name="Yoshida Y."/>
            <person name="Ohtoshi R."/>
            <person name="Malay A.D."/>
            <person name="Moran D.A.P."/>
            <person name="Tomita M."/>
            <person name="Numata K."/>
            <person name="Arakawa K."/>
        </authorList>
    </citation>
    <scope>NUCLEOTIDE SEQUENCE</scope>
</reference>
<proteinExistence type="predicted"/>
<keyword evidence="2" id="KW-1185">Reference proteome</keyword>
<dbReference type="AlphaFoldDB" id="A0A8X6NKH6"/>
<sequence>MDDIPFRNCKGSCDLHWTIRHRLSALLLPFTTFELDDSWGFGAVIGLRDSTYCDRESQTEGICHISVQDPSSICWVKNDSLVTGSQLFSSFRMKLSVDICTVNLCNFLSYSCPVSV</sequence>
<comment type="caution">
    <text evidence="1">The sequence shown here is derived from an EMBL/GenBank/DDBJ whole genome shotgun (WGS) entry which is preliminary data.</text>
</comment>
<evidence type="ECO:0000313" key="2">
    <source>
        <dbReference type="Proteomes" id="UP000887013"/>
    </source>
</evidence>
<dbReference type="Proteomes" id="UP000887013">
    <property type="component" value="Unassembled WGS sequence"/>
</dbReference>
<accession>A0A8X6NKH6</accession>
<organism evidence="1 2">
    <name type="scientific">Nephila pilipes</name>
    <name type="common">Giant wood spider</name>
    <name type="synonym">Nephila maculata</name>
    <dbReference type="NCBI Taxonomy" id="299642"/>
    <lineage>
        <taxon>Eukaryota</taxon>
        <taxon>Metazoa</taxon>
        <taxon>Ecdysozoa</taxon>
        <taxon>Arthropoda</taxon>
        <taxon>Chelicerata</taxon>
        <taxon>Arachnida</taxon>
        <taxon>Araneae</taxon>
        <taxon>Araneomorphae</taxon>
        <taxon>Entelegynae</taxon>
        <taxon>Araneoidea</taxon>
        <taxon>Nephilidae</taxon>
        <taxon>Nephila</taxon>
    </lineage>
</organism>
<evidence type="ECO:0000313" key="1">
    <source>
        <dbReference type="EMBL" id="GFT20181.1"/>
    </source>
</evidence>